<keyword evidence="2" id="KW-1185">Reference proteome</keyword>
<accession>A0A8J2L4W4</accession>
<evidence type="ECO:0000313" key="2">
    <source>
        <dbReference type="Proteomes" id="UP000708208"/>
    </source>
</evidence>
<dbReference type="EMBL" id="CAJVCH010539337">
    <property type="protein sequence ID" value="CAG7826311.1"/>
    <property type="molecule type" value="Genomic_DNA"/>
</dbReference>
<proteinExistence type="predicted"/>
<dbReference type="Proteomes" id="UP000708208">
    <property type="component" value="Unassembled WGS sequence"/>
</dbReference>
<evidence type="ECO:0000313" key="1">
    <source>
        <dbReference type="EMBL" id="CAG7826311.1"/>
    </source>
</evidence>
<reference evidence="1" key="1">
    <citation type="submission" date="2021-06" db="EMBL/GenBank/DDBJ databases">
        <authorList>
            <person name="Hodson N. C."/>
            <person name="Mongue J. A."/>
            <person name="Jaron S. K."/>
        </authorList>
    </citation>
    <scope>NUCLEOTIDE SEQUENCE</scope>
</reference>
<name>A0A8J2L4W4_9HEXA</name>
<gene>
    <name evidence="1" type="ORF">AFUS01_LOCUS36368</name>
</gene>
<protein>
    <submittedName>
        <fullName evidence="1">Uncharacterized protein</fullName>
    </submittedName>
</protein>
<comment type="caution">
    <text evidence="1">The sequence shown here is derived from an EMBL/GenBank/DDBJ whole genome shotgun (WGS) entry which is preliminary data.</text>
</comment>
<organism evidence="1 2">
    <name type="scientific">Allacma fusca</name>
    <dbReference type="NCBI Taxonomy" id="39272"/>
    <lineage>
        <taxon>Eukaryota</taxon>
        <taxon>Metazoa</taxon>
        <taxon>Ecdysozoa</taxon>
        <taxon>Arthropoda</taxon>
        <taxon>Hexapoda</taxon>
        <taxon>Collembola</taxon>
        <taxon>Symphypleona</taxon>
        <taxon>Sminthuridae</taxon>
        <taxon>Allacma</taxon>
    </lineage>
</organism>
<dbReference type="AlphaFoldDB" id="A0A8J2L4W4"/>
<feature type="non-terminal residue" evidence="1">
    <location>
        <position position="57"/>
    </location>
</feature>
<sequence>NFGAEKSSASVESLKAEATAKVVRATPNAGIAVGKIVTAGEIELPPNSAVALEVKTI</sequence>